<protein>
    <submittedName>
        <fullName evidence="2">Uncharacterized protein</fullName>
    </submittedName>
</protein>
<organism evidence="2 3">
    <name type="scientific">Tanacetum coccineum</name>
    <dbReference type="NCBI Taxonomy" id="301880"/>
    <lineage>
        <taxon>Eukaryota</taxon>
        <taxon>Viridiplantae</taxon>
        <taxon>Streptophyta</taxon>
        <taxon>Embryophyta</taxon>
        <taxon>Tracheophyta</taxon>
        <taxon>Spermatophyta</taxon>
        <taxon>Magnoliopsida</taxon>
        <taxon>eudicotyledons</taxon>
        <taxon>Gunneridae</taxon>
        <taxon>Pentapetalae</taxon>
        <taxon>asterids</taxon>
        <taxon>campanulids</taxon>
        <taxon>Asterales</taxon>
        <taxon>Asteraceae</taxon>
        <taxon>Asteroideae</taxon>
        <taxon>Anthemideae</taxon>
        <taxon>Anthemidinae</taxon>
        <taxon>Tanacetum</taxon>
    </lineage>
</organism>
<keyword evidence="3" id="KW-1185">Reference proteome</keyword>
<reference evidence="2" key="1">
    <citation type="journal article" date="2022" name="Int. J. Mol. Sci.">
        <title>Draft Genome of Tanacetum Coccineum: Genomic Comparison of Closely Related Tanacetum-Family Plants.</title>
        <authorList>
            <person name="Yamashiro T."/>
            <person name="Shiraishi A."/>
            <person name="Nakayama K."/>
            <person name="Satake H."/>
        </authorList>
    </citation>
    <scope>NUCLEOTIDE SEQUENCE</scope>
</reference>
<feature type="region of interest" description="Disordered" evidence="1">
    <location>
        <begin position="1"/>
        <end position="55"/>
    </location>
</feature>
<gene>
    <name evidence="2" type="ORF">Tco_1018363</name>
</gene>
<dbReference type="Proteomes" id="UP001151760">
    <property type="component" value="Unassembled WGS sequence"/>
</dbReference>
<evidence type="ECO:0000313" key="2">
    <source>
        <dbReference type="EMBL" id="GJT66883.1"/>
    </source>
</evidence>
<name>A0ABQ5FU44_9ASTR</name>
<accession>A0ABQ5FU44</accession>
<dbReference type="EMBL" id="BQNB010017756">
    <property type="protein sequence ID" value="GJT66883.1"/>
    <property type="molecule type" value="Genomic_DNA"/>
</dbReference>
<sequence>MNRGGGGGFTTTTGGHKTTGGGGGGGSGGGGGGVNGHGSGGGGGGGGDGGGSWLSQEFMHGHDPHLIDGSSGKALIVPSDVIDSLSIFTVNQYGVDERFCMMLEKTGTVSIVIMYGKFPKSVRSSVKLLPEIKGLLSMKPNRENLFRDTVFGPWLDIQSHENDSHIMHYVFQHQGEYKWEKFYNRTLNVVSRHTEHHLDQLKKNPKFNATYNLYGFAWAFKMSNPNVPLIASPEEMSHAWFKDSAEFITRLDAHRRLFSSRWTNVEKKVWNSITECVVTLKMVNSYVDDYMSMFNNEEQPAKSSLNDLELQQEPDIVDVKDGF</sequence>
<comment type="caution">
    <text evidence="2">The sequence shown here is derived from an EMBL/GenBank/DDBJ whole genome shotgun (WGS) entry which is preliminary data.</text>
</comment>
<proteinExistence type="predicted"/>
<feature type="compositionally biased region" description="Gly residues" evidence="1">
    <location>
        <begin position="17"/>
        <end position="52"/>
    </location>
</feature>
<reference evidence="2" key="2">
    <citation type="submission" date="2022-01" db="EMBL/GenBank/DDBJ databases">
        <authorList>
            <person name="Yamashiro T."/>
            <person name="Shiraishi A."/>
            <person name="Satake H."/>
            <person name="Nakayama K."/>
        </authorList>
    </citation>
    <scope>NUCLEOTIDE SEQUENCE</scope>
</reference>
<evidence type="ECO:0000313" key="3">
    <source>
        <dbReference type="Proteomes" id="UP001151760"/>
    </source>
</evidence>
<evidence type="ECO:0000256" key="1">
    <source>
        <dbReference type="SAM" id="MobiDB-lite"/>
    </source>
</evidence>